<gene>
    <name evidence="1" type="ORF">LCGC14_2367280</name>
</gene>
<accession>A0A0F9CS33</accession>
<organism evidence="1">
    <name type="scientific">marine sediment metagenome</name>
    <dbReference type="NCBI Taxonomy" id="412755"/>
    <lineage>
        <taxon>unclassified sequences</taxon>
        <taxon>metagenomes</taxon>
        <taxon>ecological metagenomes</taxon>
    </lineage>
</organism>
<reference evidence="1" key="1">
    <citation type="journal article" date="2015" name="Nature">
        <title>Complex archaea that bridge the gap between prokaryotes and eukaryotes.</title>
        <authorList>
            <person name="Spang A."/>
            <person name="Saw J.H."/>
            <person name="Jorgensen S.L."/>
            <person name="Zaremba-Niedzwiedzka K."/>
            <person name="Martijn J."/>
            <person name="Lind A.E."/>
            <person name="van Eijk R."/>
            <person name="Schleper C."/>
            <person name="Guy L."/>
            <person name="Ettema T.J."/>
        </authorList>
    </citation>
    <scope>NUCLEOTIDE SEQUENCE</scope>
</reference>
<name>A0A0F9CS33_9ZZZZ</name>
<dbReference type="AlphaFoldDB" id="A0A0F9CS33"/>
<comment type="caution">
    <text evidence="1">The sequence shown here is derived from an EMBL/GenBank/DDBJ whole genome shotgun (WGS) entry which is preliminary data.</text>
</comment>
<protein>
    <submittedName>
        <fullName evidence="1">Uncharacterized protein</fullName>
    </submittedName>
</protein>
<sequence length="126" mass="14289">MEAITPKDTVMTAEQLLAIENKFHLGENLADYKGLRDYIIDKVIARMQAKISFKAGKEEGAQVVRLHYPELPEALSDHVTDAIGIGIHHLGQRKLEQMNRDTALRKKPISQLLKDGNHPVVKRKKR</sequence>
<proteinExistence type="predicted"/>
<dbReference type="EMBL" id="LAZR01034817">
    <property type="protein sequence ID" value="KKL42991.1"/>
    <property type="molecule type" value="Genomic_DNA"/>
</dbReference>
<evidence type="ECO:0000313" key="1">
    <source>
        <dbReference type="EMBL" id="KKL42991.1"/>
    </source>
</evidence>